<keyword evidence="3 5" id="KW-1133">Transmembrane helix</keyword>
<sequence>MPEEKADFAFGDGSTPLHIAAIGWQPDSIQASRTLRGSVNLAIGSAFTLLPICLSCVAGTLGLVLLYAVLLASVLLSARLQPCDKGAEWQKAAVCDLDAPRMAALTRLRATLMLQTIFCILAVDFPLLPRSLAKTRTFGHSVMDLGVGAFVLMGTLTRHRAGQSTSVSHSPTSTPRASPLVWRVLSRHGPLLALGLGRLAAVRAVEYHSSHSEYGVHWNFFFTLSGVAVAESLLAPSVDDPADTCATAKKASTFGRRRRHPWKGSVLGALVLMAHQWALSYGGLSEFVLHAPRTSFVSANKEGLGSLPGFLGIALMGSAFRDLLRPRGSLEAWRAALRQLAALDVGLWALALAADALVQPASRRLCNLAYALWVLAQVLLALLGCLLVSLRCPLVMSPLLETTNRSPLSAFLLANVLTGLVNLTIPTMHASSAISTVVLVVYMSTVVSALYFVGSWNMSSTLGSLRDSFMGLTISRNRKK</sequence>
<keyword evidence="7" id="KW-1185">Reference proteome</keyword>
<keyword evidence="4 5" id="KW-0472">Membrane</keyword>
<evidence type="ECO:0000256" key="2">
    <source>
        <dbReference type="ARBA" id="ARBA00022692"/>
    </source>
</evidence>
<dbReference type="GO" id="GO:0032216">
    <property type="term" value="F:glucosaminyl-phosphatidylinositol O-acyltransferase activity"/>
    <property type="evidence" value="ECO:0007669"/>
    <property type="project" value="TreeGrafter"/>
</dbReference>
<feature type="transmembrane region" description="Helical" evidence="5">
    <location>
        <begin position="370"/>
        <end position="390"/>
    </location>
</feature>
<keyword evidence="2 5" id="KW-0812">Transmembrane</keyword>
<gene>
    <name evidence="6" type="ORF">Ctob_004935</name>
</gene>
<evidence type="ECO:0000256" key="4">
    <source>
        <dbReference type="ARBA" id="ARBA00023136"/>
    </source>
</evidence>
<name>A0A0M0J3Y8_9EUKA</name>
<dbReference type="PANTHER" id="PTHR20661">
    <property type="entry name" value="PHOSPHATIDYLINOSITOL-GLYCAN BIOSYNTHESIS CLASS W PROTEIN"/>
    <property type="match status" value="1"/>
</dbReference>
<feature type="transmembrane region" description="Helical" evidence="5">
    <location>
        <begin position="410"/>
        <end position="428"/>
    </location>
</feature>
<dbReference type="OrthoDB" id="15270at2759"/>
<dbReference type="InterPro" id="IPR009447">
    <property type="entry name" value="PIGW/GWT1"/>
</dbReference>
<dbReference type="Proteomes" id="UP000037460">
    <property type="component" value="Unassembled WGS sequence"/>
</dbReference>
<dbReference type="GO" id="GO:0016020">
    <property type="term" value="C:membrane"/>
    <property type="evidence" value="ECO:0007669"/>
    <property type="project" value="UniProtKB-SubCell"/>
</dbReference>
<comment type="caution">
    <text evidence="6">The sequence shown here is derived from an EMBL/GenBank/DDBJ whole genome shotgun (WGS) entry which is preliminary data.</text>
</comment>
<dbReference type="GO" id="GO:0005783">
    <property type="term" value="C:endoplasmic reticulum"/>
    <property type="evidence" value="ECO:0007669"/>
    <property type="project" value="TreeGrafter"/>
</dbReference>
<evidence type="ECO:0000313" key="7">
    <source>
        <dbReference type="Proteomes" id="UP000037460"/>
    </source>
</evidence>
<feature type="transmembrane region" description="Helical" evidence="5">
    <location>
        <begin position="434"/>
        <end position="453"/>
    </location>
</feature>
<accession>A0A0M0J3Y8</accession>
<feature type="transmembrane region" description="Helical" evidence="5">
    <location>
        <begin position="49"/>
        <end position="76"/>
    </location>
</feature>
<dbReference type="AlphaFoldDB" id="A0A0M0J3Y8"/>
<dbReference type="PANTHER" id="PTHR20661:SF0">
    <property type="entry name" value="PHOSPHATIDYLINOSITOL-GLYCAN BIOSYNTHESIS CLASS W PROTEIN"/>
    <property type="match status" value="1"/>
</dbReference>
<feature type="transmembrane region" description="Helical" evidence="5">
    <location>
        <begin position="336"/>
        <end position="358"/>
    </location>
</feature>
<dbReference type="EMBL" id="JWZX01003382">
    <property type="protein sequence ID" value="KOO21215.1"/>
    <property type="molecule type" value="Genomic_DNA"/>
</dbReference>
<feature type="transmembrane region" description="Helical" evidence="5">
    <location>
        <begin position="304"/>
        <end position="324"/>
    </location>
</feature>
<organism evidence="6 7">
    <name type="scientific">Chrysochromulina tobinii</name>
    <dbReference type="NCBI Taxonomy" id="1460289"/>
    <lineage>
        <taxon>Eukaryota</taxon>
        <taxon>Haptista</taxon>
        <taxon>Haptophyta</taxon>
        <taxon>Prymnesiophyceae</taxon>
        <taxon>Prymnesiales</taxon>
        <taxon>Chrysochromulinaceae</taxon>
        <taxon>Chrysochromulina</taxon>
    </lineage>
</organism>
<evidence type="ECO:0000313" key="6">
    <source>
        <dbReference type="EMBL" id="KOO21215.1"/>
    </source>
</evidence>
<protein>
    <submittedName>
        <fullName evidence="6">Gpi-anchored wall transfer</fullName>
    </submittedName>
</protein>
<dbReference type="GO" id="GO:0072659">
    <property type="term" value="P:protein localization to plasma membrane"/>
    <property type="evidence" value="ECO:0007669"/>
    <property type="project" value="TreeGrafter"/>
</dbReference>
<evidence type="ECO:0000256" key="5">
    <source>
        <dbReference type="SAM" id="Phobius"/>
    </source>
</evidence>
<evidence type="ECO:0000256" key="3">
    <source>
        <dbReference type="ARBA" id="ARBA00022989"/>
    </source>
</evidence>
<proteinExistence type="predicted"/>
<evidence type="ECO:0000256" key="1">
    <source>
        <dbReference type="ARBA" id="ARBA00004141"/>
    </source>
</evidence>
<dbReference type="Pfam" id="PF06423">
    <property type="entry name" value="GWT1"/>
    <property type="match status" value="1"/>
</dbReference>
<feature type="transmembrane region" description="Helical" evidence="5">
    <location>
        <begin position="266"/>
        <end position="284"/>
    </location>
</feature>
<dbReference type="GO" id="GO:0006506">
    <property type="term" value="P:GPI anchor biosynthetic process"/>
    <property type="evidence" value="ECO:0007669"/>
    <property type="project" value="InterPro"/>
</dbReference>
<reference evidence="7" key="1">
    <citation type="journal article" date="2015" name="PLoS Genet.">
        <title>Genome Sequence and Transcriptome Analyses of Chrysochromulina tobin: Metabolic Tools for Enhanced Algal Fitness in the Prominent Order Prymnesiales (Haptophyceae).</title>
        <authorList>
            <person name="Hovde B.T."/>
            <person name="Deodato C.R."/>
            <person name="Hunsperger H.M."/>
            <person name="Ryken S.A."/>
            <person name="Yost W."/>
            <person name="Jha R.K."/>
            <person name="Patterson J."/>
            <person name="Monnat R.J. Jr."/>
            <person name="Barlow S.B."/>
            <person name="Starkenburg S.R."/>
            <person name="Cattolico R.A."/>
        </authorList>
    </citation>
    <scope>NUCLEOTIDE SEQUENCE</scope>
    <source>
        <strain evidence="7">CCMP291</strain>
    </source>
</reference>
<comment type="subcellular location">
    <subcellularLocation>
        <location evidence="1">Membrane</location>
        <topology evidence="1">Multi-pass membrane protein</topology>
    </subcellularLocation>
</comment>